<organism evidence="3 4">
    <name type="scientific">Pedobacter alpinus</name>
    <dbReference type="NCBI Taxonomy" id="1590643"/>
    <lineage>
        <taxon>Bacteria</taxon>
        <taxon>Pseudomonadati</taxon>
        <taxon>Bacteroidota</taxon>
        <taxon>Sphingobacteriia</taxon>
        <taxon>Sphingobacteriales</taxon>
        <taxon>Sphingobacteriaceae</taxon>
        <taxon>Pedobacter</taxon>
    </lineage>
</organism>
<gene>
    <name evidence="3" type="ORF">ACFSSE_16435</name>
</gene>
<evidence type="ECO:0000259" key="2">
    <source>
        <dbReference type="Pfam" id="PF01656"/>
    </source>
</evidence>
<proteinExistence type="predicted"/>
<dbReference type="Gene3D" id="3.40.50.300">
    <property type="entry name" value="P-loop containing nucleotide triphosphate hydrolases"/>
    <property type="match status" value="1"/>
</dbReference>
<dbReference type="SUPFAM" id="SSF48452">
    <property type="entry name" value="TPR-like"/>
    <property type="match status" value="1"/>
</dbReference>
<sequence>MKTITFYSYKGGVGRSLALSNIARRLSELNKKVCIIDFDLDAPGLQFKFNNDYILPEFKQGIVDYVYDYSVNGAIANSILPYKYKLHPYNRTFASIDLIPAGNIYDNEYWKKLSMISWSDMFYGEESNGIQFFLDLKHKIVTEIKPDFLLIDSRTGITDISGITLRLFADEVVILAVNNEENIFGSKMIIKNLLSKDAALFGKVPKLNFVLTRLPYTDSQEDKSKKERILSELTTSIKTEIGLNDFVINVIHTDRRLEEKERQLIGYSLEEKGVSISNDYLKLFKLLTSDLLSEKELTKLENSKKAEGEYVKSTQANDSLIKLKHIKKALELEPDNANYILSSSLINYALKNYEEALKQQFLLLEIENKNGEFGAMVRSNIAVMYLALNNVDEALKYVDEQINLEPGAISLHAYKTKSVILRRKGRQDDAKAIYDLILDEFNLADADLLNSRADYFRTIAEWDNAYDDIYKALEINNEHPVYWSTLSEINEAQGKMSEFYLNLSIALSKGLKLENLETVKDIYIKYQNDEKVVDLFSKYGIDFEMIKDL</sequence>
<dbReference type="Gene3D" id="1.25.40.10">
    <property type="entry name" value="Tetratricopeptide repeat domain"/>
    <property type="match status" value="1"/>
</dbReference>
<dbReference type="RefSeq" id="WP_379046234.1">
    <property type="nucleotide sequence ID" value="NZ_JBHSKW010000058.1"/>
</dbReference>
<feature type="repeat" description="TPR" evidence="1">
    <location>
        <begin position="375"/>
        <end position="408"/>
    </location>
</feature>
<reference evidence="4" key="1">
    <citation type="journal article" date="2019" name="Int. J. Syst. Evol. Microbiol.">
        <title>The Global Catalogue of Microorganisms (GCM) 10K type strain sequencing project: providing services to taxonomists for standard genome sequencing and annotation.</title>
        <authorList>
            <consortium name="The Broad Institute Genomics Platform"/>
            <consortium name="The Broad Institute Genome Sequencing Center for Infectious Disease"/>
            <person name="Wu L."/>
            <person name="Ma J."/>
        </authorList>
    </citation>
    <scope>NUCLEOTIDE SEQUENCE [LARGE SCALE GENOMIC DNA]</scope>
    <source>
        <strain evidence="4">KCTC 42456</strain>
    </source>
</reference>
<dbReference type="EMBL" id="JBHULV010000052">
    <property type="protein sequence ID" value="MFD2733300.1"/>
    <property type="molecule type" value="Genomic_DNA"/>
</dbReference>
<dbReference type="PANTHER" id="PTHR13696">
    <property type="entry name" value="P-LOOP CONTAINING NUCLEOSIDE TRIPHOSPHATE HYDROLASE"/>
    <property type="match status" value="1"/>
</dbReference>
<dbReference type="InterPro" id="IPR019734">
    <property type="entry name" value="TPR_rpt"/>
</dbReference>
<dbReference type="NCBIfam" id="NF047398">
    <property type="entry name" value="AAA_KGGVGR"/>
    <property type="match status" value="1"/>
</dbReference>
<dbReference type="InterPro" id="IPR027417">
    <property type="entry name" value="P-loop_NTPase"/>
</dbReference>
<feature type="domain" description="CobQ/CobB/MinD/ParA nucleotide binding" evidence="2">
    <location>
        <begin position="4"/>
        <end position="189"/>
    </location>
</feature>
<keyword evidence="4" id="KW-1185">Reference proteome</keyword>
<evidence type="ECO:0000256" key="1">
    <source>
        <dbReference type="PROSITE-ProRule" id="PRU00339"/>
    </source>
</evidence>
<evidence type="ECO:0000313" key="3">
    <source>
        <dbReference type="EMBL" id="MFD2733300.1"/>
    </source>
</evidence>
<dbReference type="PANTHER" id="PTHR13696:SF52">
    <property type="entry name" value="PARA FAMILY PROTEIN CT_582"/>
    <property type="match status" value="1"/>
</dbReference>
<dbReference type="SMART" id="SM00028">
    <property type="entry name" value="TPR"/>
    <property type="match status" value="2"/>
</dbReference>
<dbReference type="SUPFAM" id="SSF52540">
    <property type="entry name" value="P-loop containing nucleoside triphosphate hydrolases"/>
    <property type="match status" value="1"/>
</dbReference>
<name>A0ABW5TVL0_9SPHI</name>
<comment type="caution">
    <text evidence="3">The sequence shown here is derived from an EMBL/GenBank/DDBJ whole genome shotgun (WGS) entry which is preliminary data.</text>
</comment>
<dbReference type="InterPro" id="IPR050678">
    <property type="entry name" value="DNA_Partitioning_ATPase"/>
</dbReference>
<accession>A0ABW5TVL0</accession>
<keyword evidence="1" id="KW-0802">TPR repeat</keyword>
<evidence type="ECO:0000313" key="4">
    <source>
        <dbReference type="Proteomes" id="UP001597546"/>
    </source>
</evidence>
<protein>
    <submittedName>
        <fullName evidence="3">KGGVGR-motif variant AAA ATPase</fullName>
    </submittedName>
</protein>
<dbReference type="InterPro" id="IPR002586">
    <property type="entry name" value="CobQ/CobB/MinD/ParA_Nub-bd_dom"/>
</dbReference>
<dbReference type="Proteomes" id="UP001597546">
    <property type="component" value="Unassembled WGS sequence"/>
</dbReference>
<dbReference type="InterPro" id="IPR011990">
    <property type="entry name" value="TPR-like_helical_dom_sf"/>
</dbReference>
<dbReference type="PROSITE" id="PS50005">
    <property type="entry name" value="TPR"/>
    <property type="match status" value="1"/>
</dbReference>
<dbReference type="Pfam" id="PF01656">
    <property type="entry name" value="CbiA"/>
    <property type="match status" value="1"/>
</dbReference>